<dbReference type="InterPro" id="IPR007014">
    <property type="entry name" value="FUN14"/>
</dbReference>
<dbReference type="GeneID" id="37269826"/>
<dbReference type="PANTHER" id="PTHR21346">
    <property type="entry name" value="FUN14 DOMAIN CONTAINING"/>
    <property type="match status" value="1"/>
</dbReference>
<dbReference type="GO" id="GO:0016020">
    <property type="term" value="C:membrane"/>
    <property type="evidence" value="ECO:0007669"/>
    <property type="project" value="UniProtKB-SubCell"/>
</dbReference>
<evidence type="ECO:0000256" key="2">
    <source>
        <dbReference type="ARBA" id="ARBA00009160"/>
    </source>
</evidence>
<dbReference type="OrthoDB" id="163794at2759"/>
<proteinExistence type="inferred from homology"/>
<evidence type="ECO:0000256" key="1">
    <source>
        <dbReference type="ARBA" id="ARBA00004370"/>
    </source>
</evidence>
<dbReference type="RefSeq" id="XP_025598329.1">
    <property type="nucleotide sequence ID" value="XM_025742282.1"/>
</dbReference>
<dbReference type="Pfam" id="PF04930">
    <property type="entry name" value="FUN14"/>
    <property type="match status" value="1"/>
</dbReference>
<organism evidence="6 7">
    <name type="scientific">Tilletiopsis washingtonensis</name>
    <dbReference type="NCBI Taxonomy" id="58919"/>
    <lineage>
        <taxon>Eukaryota</taxon>
        <taxon>Fungi</taxon>
        <taxon>Dikarya</taxon>
        <taxon>Basidiomycota</taxon>
        <taxon>Ustilaginomycotina</taxon>
        <taxon>Exobasidiomycetes</taxon>
        <taxon>Entylomatales</taxon>
        <taxon>Entylomatales incertae sedis</taxon>
        <taxon>Tilletiopsis</taxon>
    </lineage>
</organism>
<dbReference type="Proteomes" id="UP000245946">
    <property type="component" value="Unassembled WGS sequence"/>
</dbReference>
<name>A0A316Z8E3_9BASI</name>
<comment type="subcellular location">
    <subcellularLocation>
        <location evidence="1">Membrane</location>
    </subcellularLocation>
</comment>
<dbReference type="AlphaFoldDB" id="A0A316Z8E3"/>
<sequence>MSLLRPALHACPRAAVPRSLAPRAPLRLFHAPAGRVAAAPAARSAAIAAPAARRGAYSLGLGLTLAGLALAPQTHEPLRCDYTRAAADPMNPGGTPSKPLISIKDLGFGTVSGACAGYAVKKGLRIAAILGGLTFILLQYLNSRGIVSVDWAKIARRWDTKLSASKPAAQAEGDKAVPQPLVGSSAARLMGRLIAFLTNDLQFRGTFVAGLMLGLRYG</sequence>
<keyword evidence="7" id="KW-1185">Reference proteome</keyword>
<dbReference type="EMBL" id="KZ819292">
    <property type="protein sequence ID" value="PWN98050.1"/>
    <property type="molecule type" value="Genomic_DNA"/>
</dbReference>
<evidence type="ECO:0000256" key="4">
    <source>
        <dbReference type="ARBA" id="ARBA00022989"/>
    </source>
</evidence>
<dbReference type="PANTHER" id="PTHR21346:SF10">
    <property type="entry name" value="TRANSMEMBRANE PROTEIN"/>
    <property type="match status" value="1"/>
</dbReference>
<evidence type="ECO:0000256" key="3">
    <source>
        <dbReference type="ARBA" id="ARBA00022692"/>
    </source>
</evidence>
<evidence type="ECO:0000313" key="6">
    <source>
        <dbReference type="EMBL" id="PWN98050.1"/>
    </source>
</evidence>
<keyword evidence="4" id="KW-1133">Transmembrane helix</keyword>
<evidence type="ECO:0000313" key="7">
    <source>
        <dbReference type="Proteomes" id="UP000245946"/>
    </source>
</evidence>
<gene>
    <name evidence="6" type="ORF">FA09DRAFT_329692</name>
</gene>
<comment type="similarity">
    <text evidence="2">Belongs to the FUN14 family.</text>
</comment>
<reference evidence="6 7" key="1">
    <citation type="journal article" date="2018" name="Mol. Biol. Evol.">
        <title>Broad Genomic Sampling Reveals a Smut Pathogenic Ancestry of the Fungal Clade Ustilaginomycotina.</title>
        <authorList>
            <person name="Kijpornyongpan T."/>
            <person name="Mondo S.J."/>
            <person name="Barry K."/>
            <person name="Sandor L."/>
            <person name="Lee J."/>
            <person name="Lipzen A."/>
            <person name="Pangilinan J."/>
            <person name="LaButti K."/>
            <person name="Hainaut M."/>
            <person name="Henrissat B."/>
            <person name="Grigoriev I.V."/>
            <person name="Spatafora J.W."/>
            <person name="Aime M.C."/>
        </authorList>
    </citation>
    <scope>NUCLEOTIDE SEQUENCE [LARGE SCALE GENOMIC DNA]</scope>
    <source>
        <strain evidence="6 7">MCA 4186</strain>
    </source>
</reference>
<protein>
    <recommendedName>
        <fullName evidence="8">FUN14-domain-containing protein</fullName>
    </recommendedName>
</protein>
<keyword evidence="3" id="KW-0812">Transmembrane</keyword>
<keyword evidence="5" id="KW-0472">Membrane</keyword>
<accession>A0A316Z8E3</accession>
<evidence type="ECO:0008006" key="8">
    <source>
        <dbReference type="Google" id="ProtNLM"/>
    </source>
</evidence>
<evidence type="ECO:0000256" key="5">
    <source>
        <dbReference type="ARBA" id="ARBA00023136"/>
    </source>
</evidence>
<dbReference type="STRING" id="58919.A0A316Z8E3"/>